<dbReference type="Pfam" id="PF12823">
    <property type="entry name" value="DUF3817"/>
    <property type="match status" value="1"/>
</dbReference>
<dbReference type="OrthoDB" id="1272288at2"/>
<dbReference type="RefSeq" id="WP_146291480.1">
    <property type="nucleotide sequence ID" value="NZ_SELH01000013.1"/>
</dbReference>
<gene>
    <name evidence="8" type="ORF">ETU09_01700</name>
</gene>
<dbReference type="GO" id="GO:0005886">
    <property type="term" value="C:plasma membrane"/>
    <property type="evidence" value="ECO:0007669"/>
    <property type="project" value="UniProtKB-SubCell"/>
</dbReference>
<keyword evidence="2" id="KW-1003">Cell membrane</keyword>
<feature type="transmembrane region" description="Helical" evidence="6">
    <location>
        <begin position="12"/>
        <end position="31"/>
    </location>
</feature>
<comment type="subcellular location">
    <subcellularLocation>
        <location evidence="1">Cell membrane</location>
        <topology evidence="1">Multi-pass membrane protein</topology>
    </subcellularLocation>
</comment>
<keyword evidence="9" id="KW-1185">Reference proteome</keyword>
<keyword evidence="3 6" id="KW-0812">Transmembrane</keyword>
<dbReference type="NCBIfam" id="TIGR03954">
    <property type="entry name" value="integ_memb_HG"/>
    <property type="match status" value="1"/>
</dbReference>
<feature type="transmembrane region" description="Helical" evidence="6">
    <location>
        <begin position="77"/>
        <end position="93"/>
    </location>
</feature>
<evidence type="ECO:0000313" key="9">
    <source>
        <dbReference type="Proteomes" id="UP000319499"/>
    </source>
</evidence>
<evidence type="ECO:0000256" key="2">
    <source>
        <dbReference type="ARBA" id="ARBA00022475"/>
    </source>
</evidence>
<dbReference type="AlphaFoldDB" id="A0A563DHV1"/>
<dbReference type="PANTHER" id="PTHR40077:SF1">
    <property type="entry name" value="MEMBRANE PROTEIN"/>
    <property type="match status" value="1"/>
</dbReference>
<evidence type="ECO:0000256" key="1">
    <source>
        <dbReference type="ARBA" id="ARBA00004651"/>
    </source>
</evidence>
<comment type="caution">
    <text evidence="8">The sequence shown here is derived from an EMBL/GenBank/DDBJ whole genome shotgun (WGS) entry which is preliminary data.</text>
</comment>
<keyword evidence="4 6" id="KW-1133">Transmembrane helix</keyword>
<dbReference type="PANTHER" id="PTHR40077">
    <property type="entry name" value="MEMBRANE PROTEIN-RELATED"/>
    <property type="match status" value="1"/>
</dbReference>
<accession>A0A563DHV1</accession>
<name>A0A563DHV1_9FLAO</name>
<evidence type="ECO:0000256" key="4">
    <source>
        <dbReference type="ARBA" id="ARBA00022989"/>
    </source>
</evidence>
<feature type="transmembrane region" description="Helical" evidence="6">
    <location>
        <begin position="43"/>
        <end position="65"/>
    </location>
</feature>
<evidence type="ECO:0000256" key="3">
    <source>
        <dbReference type="ARBA" id="ARBA00022692"/>
    </source>
</evidence>
<dbReference type="EMBL" id="SELH01000013">
    <property type="protein sequence ID" value="TWP29717.1"/>
    <property type="molecule type" value="Genomic_DNA"/>
</dbReference>
<feature type="domain" description="DUF3817" evidence="7">
    <location>
        <begin position="13"/>
        <end position="99"/>
    </location>
</feature>
<evidence type="ECO:0000256" key="6">
    <source>
        <dbReference type="SAM" id="Phobius"/>
    </source>
</evidence>
<keyword evidence="5 6" id="KW-0472">Membrane</keyword>
<evidence type="ECO:0000256" key="5">
    <source>
        <dbReference type="ARBA" id="ARBA00023136"/>
    </source>
</evidence>
<evidence type="ECO:0000259" key="7">
    <source>
        <dbReference type="Pfam" id="PF12823"/>
    </source>
</evidence>
<dbReference type="InterPro" id="IPR023845">
    <property type="entry name" value="DUF3817_TM"/>
</dbReference>
<reference evidence="8 9" key="1">
    <citation type="submission" date="2019-02" db="EMBL/GenBank/DDBJ databases">
        <title>Apibacter muscae sp. nov.: a novel member of the house fly microbiota.</title>
        <authorList>
            <person name="Park R."/>
        </authorList>
    </citation>
    <scope>NUCLEOTIDE SEQUENCE [LARGE SCALE GENOMIC DNA]</scope>
    <source>
        <strain evidence="8 9">AL1</strain>
    </source>
</reference>
<evidence type="ECO:0000313" key="8">
    <source>
        <dbReference type="EMBL" id="TWP29717.1"/>
    </source>
</evidence>
<dbReference type="Proteomes" id="UP000319499">
    <property type="component" value="Unassembled WGS sequence"/>
</dbReference>
<sequence length="101" mass="11876">MNNNNNNNNLDKYFKLVCYAEGFSCFLLFLVAMPLKYMFNTPIIMIPAGIIHGFFFTAYLILAVYARKLYKWDDEDFVFALMSAFFPFATIWVEKKLTKLN</sequence>
<proteinExistence type="predicted"/>
<protein>
    <submittedName>
        <fullName evidence="8">DUF3817 domain-containing protein</fullName>
    </submittedName>
</protein>
<organism evidence="8 9">
    <name type="scientific">Apibacter muscae</name>
    <dbReference type="NCBI Taxonomy" id="2509004"/>
    <lineage>
        <taxon>Bacteria</taxon>
        <taxon>Pseudomonadati</taxon>
        <taxon>Bacteroidota</taxon>
        <taxon>Flavobacteriia</taxon>
        <taxon>Flavobacteriales</taxon>
        <taxon>Weeksellaceae</taxon>
        <taxon>Apibacter</taxon>
    </lineage>
</organism>